<dbReference type="SUPFAM" id="SSF110997">
    <property type="entry name" value="Sporulation related repeat"/>
    <property type="match status" value="1"/>
</dbReference>
<evidence type="ECO:0000256" key="2">
    <source>
        <dbReference type="SAM" id="Phobius"/>
    </source>
</evidence>
<feature type="region of interest" description="Disordered" evidence="1">
    <location>
        <begin position="138"/>
        <end position="286"/>
    </location>
</feature>
<protein>
    <submittedName>
        <fullName evidence="3">Uncharacterized protein</fullName>
    </submittedName>
</protein>
<sequence length="367" mass="38181">MSDDTPDWRSERGRGPEGRGPEDRRPEDRGPRAPSARGADPRFTDTRPPTPGAGEPRVGAGRMDDARLNRARERMSSDYDEEPPPQRRRRPSGIAALLGTDKATQYLSYGAVGLGAVLILGVGGWTLLGGHQSGIPVLGPPPGPVRDLPADPGGMQIMSGEGAESDTTGHSEAHLAPGPEQPRPDALAAQYGQPPADAPKPEAAPKADTPAAPSDTANTPDAAAPSAEAPKADTPSAAPADKALPASAPVKEPAPKPVPTHKAEAPAAPTRPAPVPQKPVEAPATSGGHMVQLAALGSEADAHNEWEKLSHQAPDLFSGRSPVFERTDHGGHSFYRLRVGGFESNQAARAFCVRLHARAIACTPAQF</sequence>
<evidence type="ECO:0000313" key="4">
    <source>
        <dbReference type="Proteomes" id="UP000179145"/>
    </source>
</evidence>
<dbReference type="Pfam" id="PF05036">
    <property type="entry name" value="SPOR"/>
    <property type="match status" value="1"/>
</dbReference>
<dbReference type="InterPro" id="IPR036680">
    <property type="entry name" value="SPOR-like_sf"/>
</dbReference>
<dbReference type="EMBL" id="CP014674">
    <property type="protein sequence ID" value="AOX17295.1"/>
    <property type="molecule type" value="Genomic_DNA"/>
</dbReference>
<feature type="compositionally biased region" description="Low complexity" evidence="1">
    <location>
        <begin position="206"/>
        <end position="251"/>
    </location>
</feature>
<dbReference type="AlphaFoldDB" id="A0A1D8UUH7"/>
<dbReference type="RefSeq" id="WP_083278412.1">
    <property type="nucleotide sequence ID" value="NZ_BJVW01000001.1"/>
</dbReference>
<dbReference type="Gene3D" id="3.30.70.1070">
    <property type="entry name" value="Sporulation related repeat"/>
    <property type="match status" value="1"/>
</dbReference>
<gene>
    <name evidence="3" type="ORF">A0U89_09290</name>
</gene>
<name>A0A1D8UUH7_9PROT</name>
<keyword evidence="4" id="KW-1185">Reference proteome</keyword>
<evidence type="ECO:0000256" key="1">
    <source>
        <dbReference type="SAM" id="MobiDB-lite"/>
    </source>
</evidence>
<feature type="transmembrane region" description="Helical" evidence="2">
    <location>
        <begin position="106"/>
        <end position="128"/>
    </location>
</feature>
<dbReference type="Proteomes" id="UP000179145">
    <property type="component" value="Chromosome"/>
</dbReference>
<keyword evidence="2" id="KW-0472">Membrane</keyword>
<keyword evidence="2" id="KW-1133">Transmembrane helix</keyword>
<proteinExistence type="predicted"/>
<reference evidence="3 4" key="1">
    <citation type="journal article" date="2016" name="Microb. Cell Fact.">
        <title>Dissection of exopolysaccharide biosynthesis in Kozakia baliensis.</title>
        <authorList>
            <person name="Brandt J.U."/>
            <person name="Jakob F."/>
            <person name="Behr J."/>
            <person name="Geissler A.J."/>
            <person name="Vogel R.F."/>
        </authorList>
    </citation>
    <scope>NUCLEOTIDE SEQUENCE [LARGE SCALE GENOMIC DNA]</scope>
    <source>
        <strain evidence="3 4">DSM 14400</strain>
    </source>
</reference>
<dbReference type="GO" id="GO:0042834">
    <property type="term" value="F:peptidoglycan binding"/>
    <property type="evidence" value="ECO:0007669"/>
    <property type="project" value="InterPro"/>
</dbReference>
<feature type="compositionally biased region" description="Basic and acidic residues" evidence="1">
    <location>
        <begin position="1"/>
        <end position="31"/>
    </location>
</feature>
<accession>A0A1D8UUH7</accession>
<feature type="region of interest" description="Disordered" evidence="1">
    <location>
        <begin position="1"/>
        <end position="93"/>
    </location>
</feature>
<feature type="compositionally biased region" description="Basic and acidic residues" evidence="1">
    <location>
        <begin position="62"/>
        <end position="77"/>
    </location>
</feature>
<dbReference type="eggNOG" id="COG3087">
    <property type="taxonomic scope" value="Bacteria"/>
</dbReference>
<keyword evidence="2" id="KW-0812">Transmembrane</keyword>
<dbReference type="InterPro" id="IPR007730">
    <property type="entry name" value="SPOR-like_dom"/>
</dbReference>
<dbReference type="PROSITE" id="PS51724">
    <property type="entry name" value="SPOR"/>
    <property type="match status" value="1"/>
</dbReference>
<organism evidence="3 4">
    <name type="scientific">Kozakia baliensis</name>
    <dbReference type="NCBI Taxonomy" id="153496"/>
    <lineage>
        <taxon>Bacteria</taxon>
        <taxon>Pseudomonadati</taxon>
        <taxon>Pseudomonadota</taxon>
        <taxon>Alphaproteobacteria</taxon>
        <taxon>Acetobacterales</taxon>
        <taxon>Acetobacteraceae</taxon>
        <taxon>Kozakia</taxon>
    </lineage>
</organism>
<dbReference type="KEGG" id="kba:A0U89_09290"/>
<dbReference type="STRING" id="153496.A0U89_09290"/>
<evidence type="ECO:0000313" key="3">
    <source>
        <dbReference type="EMBL" id="AOX17295.1"/>
    </source>
</evidence>